<reference evidence="1" key="1">
    <citation type="submission" date="2023-04" db="EMBL/GenBank/DDBJ databases">
        <title>Phytophthora lilii NBRC 32176.</title>
        <authorList>
            <person name="Ichikawa N."/>
            <person name="Sato H."/>
            <person name="Tonouchi N."/>
        </authorList>
    </citation>
    <scope>NUCLEOTIDE SEQUENCE</scope>
    <source>
        <strain evidence="1">NBRC 32176</strain>
    </source>
</reference>
<evidence type="ECO:0000313" key="1">
    <source>
        <dbReference type="EMBL" id="GMF09089.1"/>
    </source>
</evidence>
<dbReference type="Gene3D" id="2.60.120.200">
    <property type="match status" value="1"/>
</dbReference>
<gene>
    <name evidence="1" type="ORF">Plil01_000002400</name>
</gene>
<dbReference type="Pfam" id="PF13385">
    <property type="entry name" value="Laminin_G_3"/>
    <property type="match status" value="1"/>
</dbReference>
<evidence type="ECO:0000313" key="2">
    <source>
        <dbReference type="Proteomes" id="UP001165083"/>
    </source>
</evidence>
<protein>
    <submittedName>
        <fullName evidence="1">Unnamed protein product</fullName>
    </submittedName>
</protein>
<dbReference type="Proteomes" id="UP001165083">
    <property type="component" value="Unassembled WGS sequence"/>
</dbReference>
<dbReference type="EMBL" id="BSXW01000001">
    <property type="protein sequence ID" value="GMF09089.1"/>
    <property type="molecule type" value="Genomic_DNA"/>
</dbReference>
<sequence length="307" mass="34578">MELPPTAASRVCGLLSGLDLLSLSHASGFWLRTLDQSPVWESRLPPQPSPLHAAGYKAVYLRSRALGFAGNRRSDISRSDTSYALLHQVSGEKLQLSGLRDASYSFDVCFALLPEEPDNCYIGGVLYGLQSQQAESRVWPRFHQQFVLVSSARDLYCSVIDHRPVVKSDLQLKKWYHVALTYDHRNRRQEVYVDGVKVRSDSGELHHEMEFLTHEQVGTGCITANGLDFPKPEYLGWYGFHGLVDDFRVWDGVLSEQEVGRLSTGKGGGERSLLGSLKGSGRLPRRLRWNVCEIQCTRPVETRQLEM</sequence>
<dbReference type="InterPro" id="IPR013320">
    <property type="entry name" value="ConA-like_dom_sf"/>
</dbReference>
<dbReference type="SUPFAM" id="SSF49899">
    <property type="entry name" value="Concanavalin A-like lectins/glucanases"/>
    <property type="match status" value="1"/>
</dbReference>
<dbReference type="AlphaFoldDB" id="A0A9W6WLL7"/>
<dbReference type="OrthoDB" id="3219396at2759"/>
<proteinExistence type="predicted"/>
<organism evidence="1 2">
    <name type="scientific">Phytophthora lilii</name>
    <dbReference type="NCBI Taxonomy" id="2077276"/>
    <lineage>
        <taxon>Eukaryota</taxon>
        <taxon>Sar</taxon>
        <taxon>Stramenopiles</taxon>
        <taxon>Oomycota</taxon>
        <taxon>Peronosporomycetes</taxon>
        <taxon>Peronosporales</taxon>
        <taxon>Peronosporaceae</taxon>
        <taxon>Phytophthora</taxon>
    </lineage>
</organism>
<keyword evidence="2" id="KW-1185">Reference proteome</keyword>
<comment type="caution">
    <text evidence="1">The sequence shown here is derived from an EMBL/GenBank/DDBJ whole genome shotgun (WGS) entry which is preliminary data.</text>
</comment>
<name>A0A9W6WLL7_9STRA</name>
<accession>A0A9W6WLL7</accession>